<accession>A0A2G9GHN7</accession>
<dbReference type="EMBL" id="NKXS01005008">
    <property type="protein sequence ID" value="PIN04796.1"/>
    <property type="molecule type" value="Genomic_DNA"/>
</dbReference>
<keyword evidence="2" id="KW-1185">Reference proteome</keyword>
<dbReference type="Proteomes" id="UP000231279">
    <property type="component" value="Unassembled WGS sequence"/>
</dbReference>
<evidence type="ECO:0000313" key="1">
    <source>
        <dbReference type="EMBL" id="PIN04796.1"/>
    </source>
</evidence>
<name>A0A2G9GHN7_9LAMI</name>
<dbReference type="AlphaFoldDB" id="A0A2G9GHN7"/>
<reference evidence="2" key="1">
    <citation type="journal article" date="2018" name="Gigascience">
        <title>Genome assembly of the Pink Ipe (Handroanthus impetiginosus, Bignoniaceae), a highly valued, ecologically keystone Neotropical timber forest tree.</title>
        <authorList>
            <person name="Silva-Junior O.B."/>
            <person name="Grattapaglia D."/>
            <person name="Novaes E."/>
            <person name="Collevatti R.G."/>
        </authorList>
    </citation>
    <scope>NUCLEOTIDE SEQUENCE [LARGE SCALE GENOMIC DNA]</scope>
    <source>
        <strain evidence="2">cv. UFG-1</strain>
    </source>
</reference>
<sequence>MWGHDLEIPGVNTIRCRNVNFFHFWILINCLQLDSWKKKGPTRTHALYVNSVSALEDLELAVGIEVEFLSGVCIRRFAASGWN</sequence>
<comment type="caution">
    <text evidence="1">The sequence shown here is derived from an EMBL/GenBank/DDBJ whole genome shotgun (WGS) entry which is preliminary data.</text>
</comment>
<evidence type="ECO:0000313" key="2">
    <source>
        <dbReference type="Proteomes" id="UP000231279"/>
    </source>
</evidence>
<proteinExistence type="predicted"/>
<organism evidence="1 2">
    <name type="scientific">Handroanthus impetiginosus</name>
    <dbReference type="NCBI Taxonomy" id="429701"/>
    <lineage>
        <taxon>Eukaryota</taxon>
        <taxon>Viridiplantae</taxon>
        <taxon>Streptophyta</taxon>
        <taxon>Embryophyta</taxon>
        <taxon>Tracheophyta</taxon>
        <taxon>Spermatophyta</taxon>
        <taxon>Magnoliopsida</taxon>
        <taxon>eudicotyledons</taxon>
        <taxon>Gunneridae</taxon>
        <taxon>Pentapetalae</taxon>
        <taxon>asterids</taxon>
        <taxon>lamiids</taxon>
        <taxon>Lamiales</taxon>
        <taxon>Bignoniaceae</taxon>
        <taxon>Crescentiina</taxon>
        <taxon>Tabebuia alliance</taxon>
        <taxon>Handroanthus</taxon>
    </lineage>
</organism>
<gene>
    <name evidence="1" type="ORF">CDL12_22678</name>
</gene>
<protein>
    <submittedName>
        <fullName evidence="1">Uncharacterized protein</fullName>
    </submittedName>
</protein>